<dbReference type="SMR" id="A0A8I6WU41"/>
<name>A0A8I6WU41_HORVV</name>
<keyword evidence="2" id="KW-1185">Reference proteome</keyword>
<reference evidence="1" key="3">
    <citation type="submission" date="2022-01" db="UniProtKB">
        <authorList>
            <consortium name="EnsemblPlants"/>
        </authorList>
    </citation>
    <scope>IDENTIFICATION</scope>
    <source>
        <strain evidence="1">subsp. vulgare</strain>
    </source>
</reference>
<sequence length="102" mass="12206">MKLLCWNIRGFDLTGRRQQLIDYLRQEEIDIVDLQETIRQDFSMLELQRLSHHHFSWQWLPAMGHSGGILLDVREDAFTVEDMDRGEFFVSMDITDRRVHLS</sequence>
<dbReference type="Proteomes" id="UP000011116">
    <property type="component" value="Chromosome 2H"/>
</dbReference>
<dbReference type="AlphaFoldDB" id="A0A8I6WU41"/>
<evidence type="ECO:0008006" key="3">
    <source>
        <dbReference type="Google" id="ProtNLM"/>
    </source>
</evidence>
<dbReference type="EnsemblPlants" id="HORVU.MOREX.r3.2HG0177860.1">
    <property type="protein sequence ID" value="HORVU.MOREX.r3.2HG0177860.1.CDS1"/>
    <property type="gene ID" value="HORVU.MOREX.r3.2HG0177860"/>
</dbReference>
<reference evidence="2" key="1">
    <citation type="journal article" date="2012" name="Nature">
        <title>A physical, genetic and functional sequence assembly of the barley genome.</title>
        <authorList>
            <consortium name="The International Barley Genome Sequencing Consortium"/>
            <person name="Mayer K.F."/>
            <person name="Waugh R."/>
            <person name="Brown J.W."/>
            <person name="Schulman A."/>
            <person name="Langridge P."/>
            <person name="Platzer M."/>
            <person name="Fincher G.B."/>
            <person name="Muehlbauer G.J."/>
            <person name="Sato K."/>
            <person name="Close T.J."/>
            <person name="Wise R.P."/>
            <person name="Stein N."/>
        </authorList>
    </citation>
    <scope>NUCLEOTIDE SEQUENCE [LARGE SCALE GENOMIC DNA]</scope>
    <source>
        <strain evidence="2">cv. Morex</strain>
    </source>
</reference>
<accession>A0A8I6WU41</accession>
<dbReference type="InterPro" id="IPR036691">
    <property type="entry name" value="Endo/exonu/phosph_ase_sf"/>
</dbReference>
<dbReference type="SUPFAM" id="SSF56219">
    <property type="entry name" value="DNase I-like"/>
    <property type="match status" value="1"/>
</dbReference>
<evidence type="ECO:0000313" key="2">
    <source>
        <dbReference type="Proteomes" id="UP000011116"/>
    </source>
</evidence>
<reference evidence="1" key="2">
    <citation type="submission" date="2020-10" db="EMBL/GenBank/DDBJ databases">
        <authorList>
            <person name="Scholz U."/>
            <person name="Mascher M."/>
            <person name="Fiebig A."/>
        </authorList>
    </citation>
    <scope>NUCLEOTIDE SEQUENCE [LARGE SCALE GENOMIC DNA]</scope>
    <source>
        <strain evidence="1">cv. Morex</strain>
    </source>
</reference>
<dbReference type="Gene3D" id="3.60.10.10">
    <property type="entry name" value="Endonuclease/exonuclease/phosphatase"/>
    <property type="match status" value="1"/>
</dbReference>
<evidence type="ECO:0000313" key="1">
    <source>
        <dbReference type="EnsemblPlants" id="HORVU.MOREX.r3.2HG0177860.1.CDS1"/>
    </source>
</evidence>
<protein>
    <recommendedName>
        <fullName evidence="3">Endonuclease/exonuclease/phosphatase domain-containing protein</fullName>
    </recommendedName>
</protein>
<dbReference type="Gramene" id="HORVU.MOREX.r3.2HG0177860.1">
    <property type="protein sequence ID" value="HORVU.MOREX.r3.2HG0177860.1.CDS1"/>
    <property type="gene ID" value="HORVU.MOREX.r3.2HG0177860"/>
</dbReference>
<proteinExistence type="predicted"/>
<organism evidence="1 2">
    <name type="scientific">Hordeum vulgare subsp. vulgare</name>
    <name type="common">Domesticated barley</name>
    <dbReference type="NCBI Taxonomy" id="112509"/>
    <lineage>
        <taxon>Eukaryota</taxon>
        <taxon>Viridiplantae</taxon>
        <taxon>Streptophyta</taxon>
        <taxon>Embryophyta</taxon>
        <taxon>Tracheophyta</taxon>
        <taxon>Spermatophyta</taxon>
        <taxon>Magnoliopsida</taxon>
        <taxon>Liliopsida</taxon>
        <taxon>Poales</taxon>
        <taxon>Poaceae</taxon>
        <taxon>BOP clade</taxon>
        <taxon>Pooideae</taxon>
        <taxon>Triticodae</taxon>
        <taxon>Triticeae</taxon>
        <taxon>Hordeinae</taxon>
        <taxon>Hordeum</taxon>
    </lineage>
</organism>